<feature type="region of interest" description="Disordered" evidence="1">
    <location>
        <begin position="709"/>
        <end position="728"/>
    </location>
</feature>
<feature type="compositionally biased region" description="Low complexity" evidence="1">
    <location>
        <begin position="130"/>
        <end position="146"/>
    </location>
</feature>
<organism evidence="3 4">
    <name type="scientific">Volvox africanus</name>
    <dbReference type="NCBI Taxonomy" id="51714"/>
    <lineage>
        <taxon>Eukaryota</taxon>
        <taxon>Viridiplantae</taxon>
        <taxon>Chlorophyta</taxon>
        <taxon>core chlorophytes</taxon>
        <taxon>Chlorophyceae</taxon>
        <taxon>CS clade</taxon>
        <taxon>Chlamydomonadales</taxon>
        <taxon>Volvocaceae</taxon>
        <taxon>Volvox</taxon>
    </lineage>
</organism>
<dbReference type="PANTHER" id="PTHR46936:SF1">
    <property type="entry name" value="ARABINOSYLTRANSFERASE XEG113"/>
    <property type="match status" value="1"/>
</dbReference>
<feature type="region of interest" description="Disordered" evidence="1">
    <location>
        <begin position="122"/>
        <end position="148"/>
    </location>
</feature>
<evidence type="ECO:0000256" key="1">
    <source>
        <dbReference type="SAM" id="MobiDB-lite"/>
    </source>
</evidence>
<evidence type="ECO:0000313" key="4">
    <source>
        <dbReference type="Proteomes" id="UP001165090"/>
    </source>
</evidence>
<evidence type="ECO:0000313" key="3">
    <source>
        <dbReference type="EMBL" id="GLI69860.1"/>
    </source>
</evidence>
<protein>
    <recommendedName>
        <fullName evidence="2">Nucleotide-diphospho-sugar transferase domain-containing protein</fullName>
    </recommendedName>
</protein>
<sequence>MRVQQFLVLGALALVFLLYTTYHQQHRLSHALHLDRLVRDDHRVVAHNRMDWHAVWTAARASGSEEDFAAAMRGSAYGGADNTIKLQRSAESPSCPPQRECPVCAPAITTTTTIAAVGALSTAPRHDSPSTTAAGADGTARTGSGDITSRHSWRSFVADGQAPQISKALVQSVAKDGAVIVTWANFALWDFVKTWIFHAKEVGLDNYMVGAMDAQIGRELVAADVPCFAMYQSGSNHSGVGSDHLQWGGEAFHKMGRQKITLAQMFLSLGMDLLLVDVDAVLLGDVMEYFGRYPQADILVTSDQLASTIEPGDPGLELPDKAQSPMNIGLMFFRYSDRTVNFVDSWLDAINADPTYWDQNAFNDLARQGWDPVSKVHPNQKRVFMGANSTLGVGVLPVASFSGGHTFYVQRLYEVQRVTPYAVHCTFQYGANPGKRNRLREAMLFDDPPSYYMDDSFVSVELRRVPSATWAEHSAKNNSAMKRYHFRGLDMQLGAVWQAMRVAAVTNRSVIIPKLACYCDKYWTELDQCRVPGATQTRIPFLCPMDHVLDPIFMDDGASDFKVRWREHSFLENSRCPDWVKRSRVTFYSSAMGTRPVEKWVVQEGGLVVLLPANLTEGDIREMLKPYYAYKVWHIKDPEKFFGGFDDEKLAAAVESRIQHLQPVMPPDPAPPPPPMANSTAAVPVQAAGSDGTVDAAANTATANTVATTNEVTGTNAQTDVTSPQLPPDQSAISCCNLYSGCGLTPGPSCGWRGLRGNSGFQSQEPSHGAREGRHGTPATGLAA</sequence>
<dbReference type="Pfam" id="PF03407">
    <property type="entry name" value="Nucleotid_trans"/>
    <property type="match status" value="1"/>
</dbReference>
<keyword evidence="4" id="KW-1185">Reference proteome</keyword>
<feature type="region of interest" description="Disordered" evidence="1">
    <location>
        <begin position="758"/>
        <end position="784"/>
    </location>
</feature>
<dbReference type="InterPro" id="IPR005069">
    <property type="entry name" value="Nucl-diP-sugar_transferase"/>
</dbReference>
<comment type="caution">
    <text evidence="3">The sequence shown here is derived from an EMBL/GenBank/DDBJ whole genome shotgun (WGS) entry which is preliminary data.</text>
</comment>
<evidence type="ECO:0000259" key="2">
    <source>
        <dbReference type="Pfam" id="PF03407"/>
    </source>
</evidence>
<dbReference type="InterPro" id="IPR053250">
    <property type="entry name" value="Glycosyltransferase_77"/>
</dbReference>
<feature type="domain" description="Nucleotide-diphospho-sugar transferase" evidence="2">
    <location>
        <begin position="204"/>
        <end position="439"/>
    </location>
</feature>
<dbReference type="PANTHER" id="PTHR46936">
    <property type="entry name" value="ARABINOSYLTRANSFERASE XEG113"/>
    <property type="match status" value="1"/>
</dbReference>
<proteinExistence type="predicted"/>
<name>A0ABQ5SK44_9CHLO</name>
<accession>A0ABQ5SK44</accession>
<reference evidence="3 4" key="1">
    <citation type="journal article" date="2023" name="IScience">
        <title>Expanded male sex-determining region conserved during the evolution of homothallism in the green alga Volvox.</title>
        <authorList>
            <person name="Yamamoto K."/>
            <person name="Matsuzaki R."/>
            <person name="Mahakham W."/>
            <person name="Heman W."/>
            <person name="Sekimoto H."/>
            <person name="Kawachi M."/>
            <person name="Minakuchi Y."/>
            <person name="Toyoda A."/>
            <person name="Nozaki H."/>
        </authorList>
    </citation>
    <scope>NUCLEOTIDE SEQUENCE [LARGE SCALE GENOMIC DNA]</scope>
    <source>
        <strain evidence="3 4">NIES-4468</strain>
    </source>
</reference>
<dbReference type="EMBL" id="BSDZ01000089">
    <property type="protein sequence ID" value="GLI69860.1"/>
    <property type="molecule type" value="Genomic_DNA"/>
</dbReference>
<dbReference type="Proteomes" id="UP001165090">
    <property type="component" value="Unassembled WGS sequence"/>
</dbReference>
<gene>
    <name evidence="3" type="ORF">VaNZ11_014577</name>
</gene>